<keyword evidence="1" id="KW-0597">Phosphoprotein</keyword>
<dbReference type="Proteomes" id="UP000600080">
    <property type="component" value="Unassembled WGS sequence"/>
</dbReference>
<sequence>MDREQLPVPAAHERMTELAERAVHQLADELARHGLRPAPAADPGDSTAEPGAPPADDSPALARLHALACLDRAVGRCARQLAEEAAENGANYPQLGQAWGISRQGARRRWPGLVFTSRPASRPLPTPDHGSSTMNALTSERPYSVLLVEDDPADAMLIEDALVERGMARSLNQAVDGVAALEYLRDPANVRPDLIVLDLNMPRMNGRELLAVLKDDADLCSIPVVVLTTSAAPDDINDAYRQHANAYVTKPVNLDDFVRAVHSIDAFFLDTAAKITRP</sequence>
<dbReference type="CDD" id="cd17557">
    <property type="entry name" value="REC_Rcp-like"/>
    <property type="match status" value="1"/>
</dbReference>
<name>A0ABQ2JP88_9ACTN</name>
<organism evidence="4 5">
    <name type="scientific">Streptomyces kronopolitis</name>
    <dbReference type="NCBI Taxonomy" id="1612435"/>
    <lineage>
        <taxon>Bacteria</taxon>
        <taxon>Bacillati</taxon>
        <taxon>Actinomycetota</taxon>
        <taxon>Actinomycetes</taxon>
        <taxon>Kitasatosporales</taxon>
        <taxon>Streptomycetaceae</taxon>
        <taxon>Streptomyces</taxon>
    </lineage>
</organism>
<keyword evidence="5" id="KW-1185">Reference proteome</keyword>
<comment type="caution">
    <text evidence="4">The sequence shown here is derived from an EMBL/GenBank/DDBJ whole genome shotgun (WGS) entry which is preliminary data.</text>
</comment>
<evidence type="ECO:0000256" key="1">
    <source>
        <dbReference type="PROSITE-ProRule" id="PRU00169"/>
    </source>
</evidence>
<gene>
    <name evidence="4" type="ORF">GCM10012285_37550</name>
</gene>
<dbReference type="EMBL" id="BMND01000015">
    <property type="protein sequence ID" value="GGN49430.1"/>
    <property type="molecule type" value="Genomic_DNA"/>
</dbReference>
<protein>
    <recommendedName>
        <fullName evidence="3">Response regulatory domain-containing protein</fullName>
    </recommendedName>
</protein>
<feature type="region of interest" description="Disordered" evidence="2">
    <location>
        <begin position="30"/>
        <end position="59"/>
    </location>
</feature>
<proteinExistence type="predicted"/>
<evidence type="ECO:0000256" key="2">
    <source>
        <dbReference type="SAM" id="MobiDB-lite"/>
    </source>
</evidence>
<evidence type="ECO:0000259" key="3">
    <source>
        <dbReference type="PROSITE" id="PS50110"/>
    </source>
</evidence>
<dbReference type="Pfam" id="PF00072">
    <property type="entry name" value="Response_reg"/>
    <property type="match status" value="1"/>
</dbReference>
<dbReference type="RefSeq" id="WP_189099511.1">
    <property type="nucleotide sequence ID" value="NZ_BMND01000015.1"/>
</dbReference>
<dbReference type="InterPro" id="IPR001789">
    <property type="entry name" value="Sig_transdc_resp-reg_receiver"/>
</dbReference>
<dbReference type="GeneID" id="301549486"/>
<reference evidence="5" key="1">
    <citation type="journal article" date="2019" name="Int. J. Syst. Evol. Microbiol.">
        <title>The Global Catalogue of Microorganisms (GCM) 10K type strain sequencing project: providing services to taxonomists for standard genome sequencing and annotation.</title>
        <authorList>
            <consortium name="The Broad Institute Genomics Platform"/>
            <consortium name="The Broad Institute Genome Sequencing Center for Infectious Disease"/>
            <person name="Wu L."/>
            <person name="Ma J."/>
        </authorList>
    </citation>
    <scope>NUCLEOTIDE SEQUENCE [LARGE SCALE GENOMIC DNA]</scope>
    <source>
        <strain evidence="5">CGMCC 4.7323</strain>
    </source>
</reference>
<dbReference type="InterPro" id="IPR052893">
    <property type="entry name" value="TCS_response_regulator"/>
</dbReference>
<dbReference type="PROSITE" id="PS50110">
    <property type="entry name" value="RESPONSE_REGULATORY"/>
    <property type="match status" value="1"/>
</dbReference>
<accession>A0ABQ2JP88</accession>
<dbReference type="InterPro" id="IPR011006">
    <property type="entry name" value="CheY-like_superfamily"/>
</dbReference>
<feature type="domain" description="Response regulatory" evidence="3">
    <location>
        <begin position="144"/>
        <end position="265"/>
    </location>
</feature>
<dbReference type="SUPFAM" id="SSF52172">
    <property type="entry name" value="CheY-like"/>
    <property type="match status" value="1"/>
</dbReference>
<dbReference type="SMART" id="SM00448">
    <property type="entry name" value="REC"/>
    <property type="match status" value="1"/>
</dbReference>
<dbReference type="Gene3D" id="3.40.50.2300">
    <property type="match status" value="1"/>
</dbReference>
<feature type="modified residue" description="4-aspartylphosphate" evidence="1">
    <location>
        <position position="198"/>
    </location>
</feature>
<evidence type="ECO:0000313" key="4">
    <source>
        <dbReference type="EMBL" id="GGN49430.1"/>
    </source>
</evidence>
<dbReference type="PANTHER" id="PTHR44520:SF2">
    <property type="entry name" value="RESPONSE REGULATOR RCP1"/>
    <property type="match status" value="1"/>
</dbReference>
<feature type="region of interest" description="Disordered" evidence="2">
    <location>
        <begin position="117"/>
        <end position="136"/>
    </location>
</feature>
<evidence type="ECO:0000313" key="5">
    <source>
        <dbReference type="Proteomes" id="UP000600080"/>
    </source>
</evidence>
<dbReference type="PANTHER" id="PTHR44520">
    <property type="entry name" value="RESPONSE REGULATOR RCP1-RELATED"/>
    <property type="match status" value="1"/>
</dbReference>